<proteinExistence type="predicted"/>
<dbReference type="EMBL" id="CAXDID020000048">
    <property type="protein sequence ID" value="CAL6004040.1"/>
    <property type="molecule type" value="Genomic_DNA"/>
</dbReference>
<gene>
    <name evidence="2" type="ORF">HINF_LOCUS18693</name>
</gene>
<keyword evidence="3" id="KW-1185">Reference proteome</keyword>
<evidence type="ECO:0000256" key="1">
    <source>
        <dbReference type="SAM" id="Phobius"/>
    </source>
</evidence>
<accession>A0ABP1HYS2</accession>
<reference evidence="2 3" key="1">
    <citation type="submission" date="2024-07" db="EMBL/GenBank/DDBJ databases">
        <authorList>
            <person name="Akdeniz Z."/>
        </authorList>
    </citation>
    <scope>NUCLEOTIDE SEQUENCE [LARGE SCALE GENOMIC DNA]</scope>
</reference>
<evidence type="ECO:0000313" key="2">
    <source>
        <dbReference type="EMBL" id="CAL6004040.1"/>
    </source>
</evidence>
<keyword evidence="1" id="KW-0472">Membrane</keyword>
<name>A0ABP1HYS2_9EUKA</name>
<organism evidence="2 3">
    <name type="scientific">Hexamita inflata</name>
    <dbReference type="NCBI Taxonomy" id="28002"/>
    <lineage>
        <taxon>Eukaryota</taxon>
        <taxon>Metamonada</taxon>
        <taxon>Diplomonadida</taxon>
        <taxon>Hexamitidae</taxon>
        <taxon>Hexamitinae</taxon>
        <taxon>Hexamita</taxon>
    </lineage>
</organism>
<protein>
    <submittedName>
        <fullName evidence="2">Hypothetical_protein</fullName>
    </submittedName>
</protein>
<comment type="caution">
    <text evidence="2">The sequence shown here is derived from an EMBL/GenBank/DDBJ whole genome shotgun (WGS) entry which is preliminary data.</text>
</comment>
<keyword evidence="1" id="KW-1133">Transmembrane helix</keyword>
<dbReference type="Proteomes" id="UP001642409">
    <property type="component" value="Unassembled WGS sequence"/>
</dbReference>
<keyword evidence="1" id="KW-0812">Transmembrane</keyword>
<feature type="transmembrane region" description="Helical" evidence="1">
    <location>
        <begin position="105"/>
        <end position="125"/>
    </location>
</feature>
<sequence>MIYFINVFTADVCIGAGEALINSVCVDCWKLGQEVGLDLKSCVKCSDLKVFSPRTLSCEYCDLSSIFIQNECVCDKARGFVNSSGQCINCYRGHGTQVAKEKMHLFLPIVRIGHFASVFIIITYLTTLSQLFNCKPLGIKIMGRIVFRGEFNCQYNDV</sequence>
<evidence type="ECO:0000313" key="3">
    <source>
        <dbReference type="Proteomes" id="UP001642409"/>
    </source>
</evidence>